<dbReference type="SUPFAM" id="SSF51735">
    <property type="entry name" value="NAD(P)-binding Rossmann-fold domains"/>
    <property type="match status" value="1"/>
</dbReference>
<organism evidence="5 6">
    <name type="scientific">Rotaria sordida</name>
    <dbReference type="NCBI Taxonomy" id="392033"/>
    <lineage>
        <taxon>Eukaryota</taxon>
        <taxon>Metazoa</taxon>
        <taxon>Spiralia</taxon>
        <taxon>Gnathifera</taxon>
        <taxon>Rotifera</taxon>
        <taxon>Eurotatoria</taxon>
        <taxon>Bdelloidea</taxon>
        <taxon>Philodinida</taxon>
        <taxon>Philodinidae</taxon>
        <taxon>Rotaria</taxon>
    </lineage>
</organism>
<dbReference type="GO" id="GO:0008823">
    <property type="term" value="F:cupric reductase (NADH) activity"/>
    <property type="evidence" value="ECO:0007669"/>
    <property type="project" value="TreeGrafter"/>
</dbReference>
<dbReference type="GO" id="GO:0015677">
    <property type="term" value="P:copper ion import"/>
    <property type="evidence" value="ECO:0007669"/>
    <property type="project" value="TreeGrafter"/>
</dbReference>
<feature type="transmembrane region" description="Helical" evidence="2">
    <location>
        <begin position="375"/>
        <end position="396"/>
    </location>
</feature>
<feature type="transmembrane region" description="Helical" evidence="2">
    <location>
        <begin position="235"/>
        <end position="258"/>
    </location>
</feature>
<evidence type="ECO:0000313" key="6">
    <source>
        <dbReference type="Proteomes" id="UP000663882"/>
    </source>
</evidence>
<dbReference type="Gene3D" id="3.40.50.720">
    <property type="entry name" value="NAD(P)-binding Rossmann-like Domain"/>
    <property type="match status" value="1"/>
</dbReference>
<feature type="transmembrane region" description="Helical" evidence="2">
    <location>
        <begin position="279"/>
        <end position="303"/>
    </location>
</feature>
<dbReference type="PANTHER" id="PTHR14239">
    <property type="entry name" value="DUDULIN-RELATED"/>
    <property type="match status" value="1"/>
</dbReference>
<dbReference type="AlphaFoldDB" id="A0A814KMR2"/>
<evidence type="ECO:0000256" key="2">
    <source>
        <dbReference type="SAM" id="Phobius"/>
    </source>
</evidence>
<reference evidence="5" key="1">
    <citation type="submission" date="2021-02" db="EMBL/GenBank/DDBJ databases">
        <authorList>
            <person name="Nowell W R."/>
        </authorList>
    </citation>
    <scope>NUCLEOTIDE SEQUENCE</scope>
</reference>
<dbReference type="Pfam" id="PF03807">
    <property type="entry name" value="F420_oxidored"/>
    <property type="match status" value="1"/>
</dbReference>
<dbReference type="GO" id="GO:0005886">
    <property type="term" value="C:plasma membrane"/>
    <property type="evidence" value="ECO:0007669"/>
    <property type="project" value="TreeGrafter"/>
</dbReference>
<dbReference type="Proteomes" id="UP000663882">
    <property type="component" value="Unassembled WGS sequence"/>
</dbReference>
<feature type="transmembrane region" description="Helical" evidence="2">
    <location>
        <begin position="339"/>
        <end position="363"/>
    </location>
</feature>
<dbReference type="InterPro" id="IPR028939">
    <property type="entry name" value="P5C_Rdtase_cat_N"/>
</dbReference>
<dbReference type="OrthoDB" id="550646at2759"/>
<feature type="chain" id="PRO_5032810764" description="Pyrroline-5-carboxylate reductase catalytic N-terminal domain-containing protein" evidence="3">
    <location>
        <begin position="34"/>
        <end position="407"/>
    </location>
</feature>
<keyword evidence="1" id="KW-0560">Oxidoreductase</keyword>
<evidence type="ECO:0000256" key="3">
    <source>
        <dbReference type="SAM" id="SignalP"/>
    </source>
</evidence>
<feature type="transmembrane region" description="Helical" evidence="2">
    <location>
        <begin position="194"/>
        <end position="215"/>
    </location>
</feature>
<evidence type="ECO:0000259" key="4">
    <source>
        <dbReference type="Pfam" id="PF03807"/>
    </source>
</evidence>
<keyword evidence="2" id="KW-0472">Membrane</keyword>
<protein>
    <recommendedName>
        <fullName evidence="4">Pyrroline-5-carboxylate reductase catalytic N-terminal domain-containing protein</fullName>
    </recommendedName>
</protein>
<dbReference type="EMBL" id="CAJNOO010000881">
    <property type="protein sequence ID" value="CAF1054121.1"/>
    <property type="molecule type" value="Genomic_DNA"/>
</dbReference>
<keyword evidence="2" id="KW-1133">Transmembrane helix</keyword>
<feature type="signal peptide" evidence="3">
    <location>
        <begin position="1"/>
        <end position="33"/>
    </location>
</feature>
<feature type="domain" description="Pyrroline-5-carboxylate reductase catalytic N-terminal" evidence="4">
    <location>
        <begin position="7"/>
        <end position="94"/>
    </location>
</feature>
<evidence type="ECO:0000313" key="5">
    <source>
        <dbReference type="EMBL" id="CAF1054121.1"/>
    </source>
</evidence>
<keyword evidence="3" id="KW-0732">Signal</keyword>
<gene>
    <name evidence="5" type="ORF">RFH988_LOCUS16893</name>
</gene>
<proteinExistence type="predicted"/>
<dbReference type="GO" id="GO:0005768">
    <property type="term" value="C:endosome"/>
    <property type="evidence" value="ECO:0007669"/>
    <property type="project" value="TreeGrafter"/>
</dbReference>
<comment type="caution">
    <text evidence="5">The sequence shown here is derived from an EMBL/GenBank/DDBJ whole genome shotgun (WGS) entry which is preliminary data.</text>
</comment>
<sequence length="407" mass="46036">MNDNRCISIVGCGNMGFTLAHRLFLCGFTVVMGSRCPDKRNDTQLEIVSIVECIRRSPIIFVAIHPEHYIDSLVSHFDHEPSLFDRKILIDISNQTCEESHLNDSSNAERLQTAIPNAFVVKAFNTISSFAMQSTTTGESCKVFVASDHSIVKNKVITLAREMNFDSFNAGSIRVARHLERNTKSLFPQWQIPIVVTLIIISIWLTYTLCMSFISTHTTSWNQLFLHMANETLCSSAITMLAIVYMPSNLACIFQLVNGTRERRFPMWLDRWLLSRKQLGILTFALALSHSIMTLILITLAYYSSWFHPVEVMASTVHNQTRIVVAASLMTAKGELASLLGILTQLCMSILAITSIPAIGNLLNWREWRFVQSKLGTMTLLLAIGHVVAMAMPYWIRNFRNLHLNKF</sequence>
<evidence type="ECO:0000256" key="1">
    <source>
        <dbReference type="ARBA" id="ARBA00023002"/>
    </source>
</evidence>
<keyword evidence="2" id="KW-0812">Transmembrane</keyword>
<dbReference type="InterPro" id="IPR036291">
    <property type="entry name" value="NAD(P)-bd_dom_sf"/>
</dbReference>
<name>A0A814KMR2_9BILA</name>
<dbReference type="InterPro" id="IPR051267">
    <property type="entry name" value="STEAP_metalloreductase"/>
</dbReference>
<dbReference type="PANTHER" id="PTHR14239:SF0">
    <property type="entry name" value="F420-DEPENDENT NADP REDUCTASE"/>
    <property type="match status" value="1"/>
</dbReference>
<accession>A0A814KMR2</accession>
<dbReference type="GO" id="GO:0052851">
    <property type="term" value="F:ferric-chelate reductase (NADPH) activity"/>
    <property type="evidence" value="ECO:0007669"/>
    <property type="project" value="TreeGrafter"/>
</dbReference>